<dbReference type="GO" id="GO:0071949">
    <property type="term" value="F:FAD binding"/>
    <property type="evidence" value="ECO:0007669"/>
    <property type="project" value="InterPro"/>
</dbReference>
<organism evidence="12 13">
    <name type="scientific">Aspergillus felis</name>
    <dbReference type="NCBI Taxonomy" id="1287682"/>
    <lineage>
        <taxon>Eukaryota</taxon>
        <taxon>Fungi</taxon>
        <taxon>Dikarya</taxon>
        <taxon>Ascomycota</taxon>
        <taxon>Pezizomycotina</taxon>
        <taxon>Eurotiomycetes</taxon>
        <taxon>Eurotiomycetidae</taxon>
        <taxon>Eurotiales</taxon>
        <taxon>Aspergillaceae</taxon>
        <taxon>Aspergillus</taxon>
        <taxon>Aspergillus subgen. Fumigati</taxon>
    </lineage>
</organism>
<evidence type="ECO:0000313" key="13">
    <source>
        <dbReference type="Proteomes" id="UP000641853"/>
    </source>
</evidence>
<evidence type="ECO:0000256" key="2">
    <source>
        <dbReference type="ARBA" id="ARBA00006757"/>
    </source>
</evidence>
<keyword evidence="9 10" id="KW-0472">Membrane</keyword>
<dbReference type="PANTHER" id="PTHR47356:SF2">
    <property type="entry name" value="FAD-BINDING DOMAIN-CONTAINING PROTEIN-RELATED"/>
    <property type="match status" value="1"/>
</dbReference>
<proteinExistence type="inferred from homology"/>
<feature type="transmembrane region" description="Helical" evidence="10">
    <location>
        <begin position="202"/>
        <end position="224"/>
    </location>
</feature>
<reference evidence="12" key="1">
    <citation type="submission" date="2020-06" db="EMBL/GenBank/DDBJ databases">
        <title>Draft genome sequences of strains closely related to Aspergillus parafelis and Aspergillus hiratsukae.</title>
        <authorList>
            <person name="Dos Santos R.A.C."/>
            <person name="Rivero-Menendez O."/>
            <person name="Steenwyk J.L."/>
            <person name="Mead M.E."/>
            <person name="Goldman G.H."/>
            <person name="Alastruey-Izquierdo A."/>
            <person name="Rokas A."/>
        </authorList>
    </citation>
    <scope>NUCLEOTIDE SEQUENCE</scope>
    <source>
        <strain evidence="12">CNM-CM7691</strain>
    </source>
</reference>
<dbReference type="GO" id="GO:0004497">
    <property type="term" value="F:monooxygenase activity"/>
    <property type="evidence" value="ECO:0007669"/>
    <property type="project" value="InterPro"/>
</dbReference>
<evidence type="ECO:0000256" key="6">
    <source>
        <dbReference type="ARBA" id="ARBA00022827"/>
    </source>
</evidence>
<dbReference type="InterPro" id="IPR036188">
    <property type="entry name" value="FAD/NAD-bd_sf"/>
</dbReference>
<feature type="transmembrane region" description="Helical" evidence="10">
    <location>
        <begin position="236"/>
        <end position="255"/>
    </location>
</feature>
<keyword evidence="5 10" id="KW-0812">Transmembrane</keyword>
<comment type="caution">
    <text evidence="12">The sequence shown here is derived from an EMBL/GenBank/DDBJ whole genome shotgun (WGS) entry which is preliminary data.</text>
</comment>
<dbReference type="SUPFAM" id="SSF51905">
    <property type="entry name" value="FAD/NAD(P)-binding domain"/>
    <property type="match status" value="1"/>
</dbReference>
<sequence length="760" mass="84405">MDSLDFTKAPQSFQSVKWISDALLFAMAAGWLTCYIATIRTARRDDACWVPIVPVSCNLAWELVYAILYPPPRLLIVTAWFTLNLVVVSTALKYSPESRGNSPLRGYRLHVCFVVVTALWAAGHICLAKIVGPLTAFYYGGLACQIMTSATALCGLVRSRRSSGASWLIWASRVIGTNSAIAGVFFRAHYWPELWAWTMNPLIYWAAAASAVFDGGYGFCFWSVRQAESARDELRVLIIGGSIAGLTLAHALSALNTSLQDNTHAKTIIRYTVLEKRSSLTPQEGASIGILPHGGRILDQLGLFQGVEDEIEPLHTAHLRFPGKKGYVATNASPRVVGDRFGLPFAFLERRTLLCILTEGLEIGGRAEQQGNVMREGGEGSQVLCDKEVVRVEFVKDKGDEREAVLVRTKDGGLYKGDLLVGCDGVHSIVRREMWRISAEEGEGIEPGENKGLTAEYACIYGISSAVPGLEAGEHVASLNNKRSFLTFPGSDDRTFWFLIWKLDRKYVYADGDMPRFTAADTAPVVERYAEDIIWGEVTFRDLWARRTRHNTTVLEENVFDTWHHKRITRQMAPNTGQGANCAIEDAASLANLLHKFLISNQIGKPSTEQLDERLRQYTAERNGRVDKIYSIARTVVRLHARDNFYLRFFGRCQVSLSEHSSGSNSQSTLARAVRNIAYARILPMQLRGPAEKGWNTSRLSLKRDAGLLVTSGSLRSGRKDSGRWKLDGEHRLRIGGGRPGSAFYQLRILSAVMFGRLTL</sequence>
<feature type="transmembrane region" description="Helical" evidence="10">
    <location>
        <begin position="107"/>
        <end position="130"/>
    </location>
</feature>
<gene>
    <name evidence="12" type="ORF">CNMCM7691_009878</name>
</gene>
<evidence type="ECO:0000256" key="5">
    <source>
        <dbReference type="ARBA" id="ARBA00022692"/>
    </source>
</evidence>
<evidence type="ECO:0000313" key="12">
    <source>
        <dbReference type="EMBL" id="KAF7180587.1"/>
    </source>
</evidence>
<protein>
    <recommendedName>
        <fullName evidence="11">FAD-binding domain-containing protein</fullName>
    </recommendedName>
</protein>
<dbReference type="PANTHER" id="PTHR47356">
    <property type="entry name" value="FAD-DEPENDENT MONOOXYGENASE ASQG-RELATED"/>
    <property type="match status" value="1"/>
</dbReference>
<evidence type="ECO:0000259" key="11">
    <source>
        <dbReference type="Pfam" id="PF01494"/>
    </source>
</evidence>
<evidence type="ECO:0000256" key="9">
    <source>
        <dbReference type="ARBA" id="ARBA00023136"/>
    </source>
</evidence>
<evidence type="ECO:0000256" key="1">
    <source>
        <dbReference type="ARBA" id="ARBA00004141"/>
    </source>
</evidence>
<feature type="transmembrane region" description="Helical" evidence="10">
    <location>
        <begin position="74"/>
        <end position="95"/>
    </location>
</feature>
<evidence type="ECO:0000256" key="3">
    <source>
        <dbReference type="ARBA" id="ARBA00007992"/>
    </source>
</evidence>
<comment type="similarity">
    <text evidence="3">Belongs to the paxM FAD-dependent monooxygenase family.</text>
</comment>
<dbReference type="Pfam" id="PF01494">
    <property type="entry name" value="FAD_binding_3"/>
    <property type="match status" value="1"/>
</dbReference>
<dbReference type="GO" id="GO:0016829">
    <property type="term" value="F:lyase activity"/>
    <property type="evidence" value="ECO:0007669"/>
    <property type="project" value="InterPro"/>
</dbReference>
<dbReference type="AlphaFoldDB" id="A0A8H6QYJ0"/>
<feature type="transmembrane region" description="Helical" evidence="10">
    <location>
        <begin position="136"/>
        <end position="156"/>
    </location>
</feature>
<dbReference type="PRINTS" id="PR00420">
    <property type="entry name" value="RNGMNOXGNASE"/>
</dbReference>
<dbReference type="InterPro" id="IPR050562">
    <property type="entry name" value="FAD_mOase_fung"/>
</dbReference>
<keyword evidence="13" id="KW-1185">Reference proteome</keyword>
<dbReference type="EMBL" id="JACBAG010001836">
    <property type="protein sequence ID" value="KAF7180587.1"/>
    <property type="molecule type" value="Genomic_DNA"/>
</dbReference>
<evidence type="ECO:0000256" key="7">
    <source>
        <dbReference type="ARBA" id="ARBA00022989"/>
    </source>
</evidence>
<feature type="domain" description="FAD-binding" evidence="11">
    <location>
        <begin position="234"/>
        <end position="628"/>
    </location>
</feature>
<keyword evidence="8" id="KW-0560">Oxidoreductase</keyword>
<comment type="similarity">
    <text evidence="2">Belongs to the paxB family.</text>
</comment>
<dbReference type="InterPro" id="IPR002938">
    <property type="entry name" value="FAD-bd"/>
</dbReference>
<accession>A0A8H6QYJ0</accession>
<keyword evidence="4" id="KW-0285">Flavoprotein</keyword>
<evidence type="ECO:0000256" key="4">
    <source>
        <dbReference type="ARBA" id="ARBA00022630"/>
    </source>
</evidence>
<feature type="transmembrane region" description="Helical" evidence="10">
    <location>
        <begin position="18"/>
        <end position="37"/>
    </location>
</feature>
<keyword evidence="7 10" id="KW-1133">Transmembrane helix</keyword>
<dbReference type="Pfam" id="PF25129">
    <property type="entry name" value="Pyr4-TMTC"/>
    <property type="match status" value="1"/>
</dbReference>
<dbReference type="InterPro" id="IPR039020">
    <property type="entry name" value="PaxB-like"/>
</dbReference>
<name>A0A8H6QYJ0_9EURO</name>
<feature type="transmembrane region" description="Helical" evidence="10">
    <location>
        <begin position="49"/>
        <end position="68"/>
    </location>
</feature>
<comment type="subcellular location">
    <subcellularLocation>
        <location evidence="1">Membrane</location>
        <topology evidence="1">Multi-pass membrane protein</topology>
    </subcellularLocation>
</comment>
<evidence type="ECO:0000256" key="8">
    <source>
        <dbReference type="ARBA" id="ARBA00023002"/>
    </source>
</evidence>
<dbReference type="GO" id="GO:0016020">
    <property type="term" value="C:membrane"/>
    <property type="evidence" value="ECO:0007669"/>
    <property type="project" value="UniProtKB-SubCell"/>
</dbReference>
<dbReference type="Gene3D" id="3.50.50.60">
    <property type="entry name" value="FAD/NAD(P)-binding domain"/>
    <property type="match status" value="1"/>
</dbReference>
<keyword evidence="6" id="KW-0274">FAD</keyword>
<evidence type="ECO:0000256" key="10">
    <source>
        <dbReference type="SAM" id="Phobius"/>
    </source>
</evidence>
<feature type="transmembrane region" description="Helical" evidence="10">
    <location>
        <begin position="168"/>
        <end position="190"/>
    </location>
</feature>
<dbReference type="Proteomes" id="UP000641853">
    <property type="component" value="Unassembled WGS sequence"/>
</dbReference>